<protein>
    <submittedName>
        <fullName evidence="1">Uncharacterized protein</fullName>
    </submittedName>
</protein>
<accession>A0AB34ITH2</accession>
<keyword evidence="2" id="KW-1185">Reference proteome</keyword>
<evidence type="ECO:0000313" key="2">
    <source>
        <dbReference type="Proteomes" id="UP001515480"/>
    </source>
</evidence>
<dbReference type="EMBL" id="JBGBPQ010000019">
    <property type="protein sequence ID" value="KAL1504746.1"/>
    <property type="molecule type" value="Genomic_DNA"/>
</dbReference>
<reference evidence="1 2" key="1">
    <citation type="journal article" date="2024" name="Science">
        <title>Giant polyketide synthase enzymes in the biosynthesis of giant marine polyether toxins.</title>
        <authorList>
            <person name="Fallon T.R."/>
            <person name="Shende V.V."/>
            <person name="Wierzbicki I.H."/>
            <person name="Pendleton A.L."/>
            <person name="Watervoot N.F."/>
            <person name="Auber R.P."/>
            <person name="Gonzalez D.J."/>
            <person name="Wisecaver J.H."/>
            <person name="Moore B.S."/>
        </authorList>
    </citation>
    <scope>NUCLEOTIDE SEQUENCE [LARGE SCALE GENOMIC DNA]</scope>
    <source>
        <strain evidence="1 2">12B1</strain>
    </source>
</reference>
<gene>
    <name evidence="1" type="ORF">AB1Y20_008523</name>
</gene>
<comment type="caution">
    <text evidence="1">The sequence shown here is derived from an EMBL/GenBank/DDBJ whole genome shotgun (WGS) entry which is preliminary data.</text>
</comment>
<organism evidence="1 2">
    <name type="scientific">Prymnesium parvum</name>
    <name type="common">Toxic golden alga</name>
    <dbReference type="NCBI Taxonomy" id="97485"/>
    <lineage>
        <taxon>Eukaryota</taxon>
        <taxon>Haptista</taxon>
        <taxon>Haptophyta</taxon>
        <taxon>Prymnesiophyceae</taxon>
        <taxon>Prymnesiales</taxon>
        <taxon>Prymnesiaceae</taxon>
        <taxon>Prymnesium</taxon>
    </lineage>
</organism>
<dbReference type="AlphaFoldDB" id="A0AB34ITH2"/>
<proteinExistence type="predicted"/>
<dbReference type="Proteomes" id="UP001515480">
    <property type="component" value="Unassembled WGS sequence"/>
</dbReference>
<sequence length="441" mass="49407">MSSTAFSTAADRKRVRSAVHANNVDEGNAAADKGRVRSAVHVNNVDEGDYIEPSRADCTPELKVHNIDAHHIVQLTDDGLEVFSLEERALTRDMFSVRSYGERFSGGVRTRRYAIHCDVPLGTVGLRIPLPASGVDSWDTYLLGKKRVTVRKYDDDAVDEVGELKAGAKGVEVEGVCISSSHVEAVMDHFCVTDFSIHECPAVGSEDFEEPKAVVRLCNKTGKTVRLFMWLPNNQHSMVKAEARLSVAGGTGEWTLPPRTPAEQLGYHNLREEFIAHDASLRVEMKIRKTWVELWTEPLNWPQFEANVFDQDWRIVKQGTCNCDRGVGGAPAHVRAPGPRAPMVYSVCFTYYPGTFHVDEVHAMHWLRVLRRCAPTYNFSVTLEYDVLTVRGAFDSLEIPINRETACTIPCFREQHPVHLLRDAGDDVRQVRVARKDHASL</sequence>
<name>A0AB34ITH2_PRYPA</name>
<evidence type="ECO:0000313" key="1">
    <source>
        <dbReference type="EMBL" id="KAL1504746.1"/>
    </source>
</evidence>